<gene>
    <name evidence="2" type="ORF">BT96DRAFT_1006267</name>
</gene>
<reference evidence="2" key="1">
    <citation type="journal article" date="2019" name="Environ. Microbiol.">
        <title>Fungal ecological strategies reflected in gene transcription - a case study of two litter decomposers.</title>
        <authorList>
            <person name="Barbi F."/>
            <person name="Kohler A."/>
            <person name="Barry K."/>
            <person name="Baskaran P."/>
            <person name="Daum C."/>
            <person name="Fauchery L."/>
            <person name="Ihrmark K."/>
            <person name="Kuo A."/>
            <person name="LaButti K."/>
            <person name="Lipzen A."/>
            <person name="Morin E."/>
            <person name="Grigoriev I.V."/>
            <person name="Henrissat B."/>
            <person name="Lindahl B."/>
            <person name="Martin F."/>
        </authorList>
    </citation>
    <scope>NUCLEOTIDE SEQUENCE</scope>
    <source>
        <strain evidence="2">JB14</strain>
    </source>
</reference>
<dbReference type="OrthoDB" id="3029933at2759"/>
<protein>
    <submittedName>
        <fullName evidence="2">Uncharacterized protein</fullName>
    </submittedName>
</protein>
<sequence length="174" mass="18806">MFSSELSTLSFGQNAVALTAFADLLRNEENLTATIPAIPLPNDEADDTLKTVQDLYRSLEPVSNPIHTEMDEPNISENMGMDIDEPPLHAPNDPPAHNDLSSSSSLIAGTNITHQPQQQSTLQLSGTLAVTRNVTAEASTQRGDRCAANVQIVPVLDILGLDLDKKFGYPRLKS</sequence>
<feature type="region of interest" description="Disordered" evidence="1">
    <location>
        <begin position="81"/>
        <end position="103"/>
    </location>
</feature>
<evidence type="ECO:0000313" key="3">
    <source>
        <dbReference type="Proteomes" id="UP000799118"/>
    </source>
</evidence>
<evidence type="ECO:0000256" key="1">
    <source>
        <dbReference type="SAM" id="MobiDB-lite"/>
    </source>
</evidence>
<proteinExistence type="predicted"/>
<name>A0A6A4GLR8_9AGAR</name>
<keyword evidence="3" id="KW-1185">Reference proteome</keyword>
<dbReference type="AlphaFoldDB" id="A0A6A4GLR8"/>
<accession>A0A6A4GLR8</accession>
<evidence type="ECO:0000313" key="2">
    <source>
        <dbReference type="EMBL" id="KAE9386247.1"/>
    </source>
</evidence>
<dbReference type="Proteomes" id="UP000799118">
    <property type="component" value="Unassembled WGS sequence"/>
</dbReference>
<dbReference type="EMBL" id="ML769897">
    <property type="protein sequence ID" value="KAE9386247.1"/>
    <property type="molecule type" value="Genomic_DNA"/>
</dbReference>
<organism evidence="2 3">
    <name type="scientific">Gymnopus androsaceus JB14</name>
    <dbReference type="NCBI Taxonomy" id="1447944"/>
    <lineage>
        <taxon>Eukaryota</taxon>
        <taxon>Fungi</taxon>
        <taxon>Dikarya</taxon>
        <taxon>Basidiomycota</taxon>
        <taxon>Agaricomycotina</taxon>
        <taxon>Agaricomycetes</taxon>
        <taxon>Agaricomycetidae</taxon>
        <taxon>Agaricales</taxon>
        <taxon>Marasmiineae</taxon>
        <taxon>Omphalotaceae</taxon>
        <taxon>Gymnopus</taxon>
    </lineage>
</organism>